<evidence type="ECO:0000256" key="2">
    <source>
        <dbReference type="SAM" id="MobiDB-lite"/>
    </source>
</evidence>
<evidence type="ECO:0000256" key="1">
    <source>
        <dbReference type="SAM" id="Coils"/>
    </source>
</evidence>
<feature type="region of interest" description="Disordered" evidence="2">
    <location>
        <begin position="415"/>
        <end position="436"/>
    </location>
</feature>
<reference evidence="3 4" key="1">
    <citation type="submission" date="2018-08" db="EMBL/GenBank/DDBJ databases">
        <title>Genome and evolution of the arbuscular mycorrhizal fungus Diversispora epigaea (formerly Glomus versiforme) and its bacterial endosymbionts.</title>
        <authorList>
            <person name="Sun X."/>
            <person name="Fei Z."/>
            <person name="Harrison M."/>
        </authorList>
    </citation>
    <scope>NUCLEOTIDE SEQUENCE [LARGE SCALE GENOMIC DNA]</scope>
    <source>
        <strain evidence="3 4">IT104</strain>
    </source>
</reference>
<keyword evidence="4" id="KW-1185">Reference proteome</keyword>
<accession>A0A397J3V6</accession>
<name>A0A397J3V6_9GLOM</name>
<evidence type="ECO:0000313" key="3">
    <source>
        <dbReference type="EMBL" id="RHZ82087.1"/>
    </source>
</evidence>
<proteinExistence type="predicted"/>
<feature type="coiled-coil region" evidence="1">
    <location>
        <begin position="5"/>
        <end position="88"/>
    </location>
</feature>
<protein>
    <submittedName>
        <fullName evidence="3">Uncharacterized protein</fullName>
    </submittedName>
</protein>
<dbReference type="Proteomes" id="UP000266861">
    <property type="component" value="Unassembled WGS sequence"/>
</dbReference>
<comment type="caution">
    <text evidence="3">The sequence shown here is derived from an EMBL/GenBank/DDBJ whole genome shotgun (WGS) entry which is preliminary data.</text>
</comment>
<keyword evidence="1" id="KW-0175">Coiled coil</keyword>
<feature type="compositionally biased region" description="Basic and acidic residues" evidence="2">
    <location>
        <begin position="417"/>
        <end position="436"/>
    </location>
</feature>
<sequence>MQSEIDSLRQRISELEAKKAELEAKNAELLKQVREESTKREVENVEFKARIEKLEKNKIDITNLKAENNKLNARVVKLEQSLNNITHELENSVLHKASSDISSNICAPPSKSKLLENIETIHGHIIPLPMSTPLILSEISISNKDDSPEVFEALNLKTEKKLLNQNQSKSQNESHKKKGTENIAQVIADEHITIIYEKRSKEMRLQLSKISRKTLCRKIQRAVKTYKLFEKIDKDKIKYLKVYSANSISELTNDQIQKIIDNISDRDEFNIKEESNHITEFQRWPVIKIIKTMQSKFYLRQVHLLKRQSLKTAKSFMEKSDINFFSSLGHRWEPFYHKKIRVNNKIENNENFEYESDSPERLKVVSKRLAAPKKSAVPKNHIRKFYKVKTCKTAPRSNKRITEIETSRKEKKKIRFIKKDKENDNDNDKADEDNKSYKVNEDYETNEEFHIPRDVSMRDADHLSFIDIMLGLIPTTIYNIILQKVVTHDLANQIIDDKKRCTAVKKWETENGINNNKWKKKVHNETFNTTVTSQTNSIDNNNTLNNTIQDSYIIMLLKIVVIGLGCIK</sequence>
<organism evidence="3 4">
    <name type="scientific">Diversispora epigaea</name>
    <dbReference type="NCBI Taxonomy" id="1348612"/>
    <lineage>
        <taxon>Eukaryota</taxon>
        <taxon>Fungi</taxon>
        <taxon>Fungi incertae sedis</taxon>
        <taxon>Mucoromycota</taxon>
        <taxon>Glomeromycotina</taxon>
        <taxon>Glomeromycetes</taxon>
        <taxon>Diversisporales</taxon>
        <taxon>Diversisporaceae</taxon>
        <taxon>Diversispora</taxon>
    </lineage>
</organism>
<gene>
    <name evidence="3" type="ORF">Glove_114g63</name>
</gene>
<dbReference type="AlphaFoldDB" id="A0A397J3V6"/>
<dbReference type="EMBL" id="PQFF01000106">
    <property type="protein sequence ID" value="RHZ82087.1"/>
    <property type="molecule type" value="Genomic_DNA"/>
</dbReference>
<evidence type="ECO:0000313" key="4">
    <source>
        <dbReference type="Proteomes" id="UP000266861"/>
    </source>
</evidence>